<gene>
    <name evidence="2" type="ORF">AN619_02210</name>
</gene>
<dbReference type="Pfam" id="PF06114">
    <property type="entry name" value="Peptidase_M78"/>
    <property type="match status" value="1"/>
</dbReference>
<evidence type="ECO:0000313" key="3">
    <source>
        <dbReference type="Proteomes" id="UP000070456"/>
    </source>
</evidence>
<evidence type="ECO:0000313" key="2">
    <source>
        <dbReference type="EMBL" id="KXG78246.1"/>
    </source>
</evidence>
<protein>
    <recommendedName>
        <fullName evidence="1">IrrE N-terminal-like domain-containing protein</fullName>
    </recommendedName>
</protein>
<dbReference type="RefSeq" id="WP_068554243.1">
    <property type="nucleotide sequence ID" value="NZ_LOEE01000006.1"/>
</dbReference>
<dbReference type="PATRIC" id="fig|520762.4.peg.254"/>
<keyword evidence="3" id="KW-1185">Reference proteome</keyword>
<accession>A0A140LCH1</accession>
<dbReference type="InterPro" id="IPR010359">
    <property type="entry name" value="IrrE_HExxH"/>
</dbReference>
<dbReference type="STRING" id="520762.AN619_02210"/>
<dbReference type="OrthoDB" id="1707128at2"/>
<sequence>MGYLELLQIAEDENIEIIEMNLTGRNKGLYADNIIAIGSNIDTTIEKTCILAEELGHYYTSFSDIVDQTKIGNRKQERRARAWGYEQLVSIEKLVQASDEGIRNKYELAEYLGVTEEFLESTLKYYKEKYGICYKTKSCIVYFDPLWIYKSFE</sequence>
<feature type="domain" description="IrrE N-terminal-like" evidence="1">
    <location>
        <begin position="10"/>
        <end position="123"/>
    </location>
</feature>
<dbReference type="AlphaFoldDB" id="A0A140LCH1"/>
<reference evidence="2 3" key="1">
    <citation type="submission" date="2015-12" db="EMBL/GenBank/DDBJ databases">
        <title>Draft genome sequence of the thermoanaerobe Thermotalea metallivorans, an isolate from the runoff channel of the Great Artesian Basin, Australia.</title>
        <authorList>
            <person name="Patel B.K."/>
        </authorList>
    </citation>
    <scope>NUCLEOTIDE SEQUENCE [LARGE SCALE GENOMIC DNA]</scope>
    <source>
        <strain evidence="2 3">B2-1</strain>
    </source>
</reference>
<dbReference type="Proteomes" id="UP000070456">
    <property type="component" value="Unassembled WGS sequence"/>
</dbReference>
<name>A0A140LCH1_9FIRM</name>
<evidence type="ECO:0000259" key="1">
    <source>
        <dbReference type="Pfam" id="PF06114"/>
    </source>
</evidence>
<proteinExistence type="predicted"/>
<dbReference type="EMBL" id="LOEE01000006">
    <property type="protein sequence ID" value="KXG78246.1"/>
    <property type="molecule type" value="Genomic_DNA"/>
</dbReference>
<organism evidence="2 3">
    <name type="scientific">Thermotalea metallivorans</name>
    <dbReference type="NCBI Taxonomy" id="520762"/>
    <lineage>
        <taxon>Bacteria</taxon>
        <taxon>Bacillati</taxon>
        <taxon>Bacillota</taxon>
        <taxon>Clostridia</taxon>
        <taxon>Peptostreptococcales</taxon>
        <taxon>Thermotaleaceae</taxon>
        <taxon>Thermotalea</taxon>
    </lineage>
</organism>
<comment type="caution">
    <text evidence="2">The sequence shown here is derived from an EMBL/GenBank/DDBJ whole genome shotgun (WGS) entry which is preliminary data.</text>
</comment>